<dbReference type="SUPFAM" id="SSF52151">
    <property type="entry name" value="FabD/lysophospholipase-like"/>
    <property type="match status" value="1"/>
</dbReference>
<dbReference type="InterPro" id="IPR057326">
    <property type="entry name" value="KR_dom"/>
</dbReference>
<dbReference type="InterPro" id="IPR016035">
    <property type="entry name" value="Acyl_Trfase/lysoPLipase"/>
</dbReference>
<keyword evidence="2" id="KW-0597">Phosphoprotein</keyword>
<proteinExistence type="predicted"/>
<evidence type="ECO:0000259" key="5">
    <source>
        <dbReference type="PROSITE" id="PS50075"/>
    </source>
</evidence>
<evidence type="ECO:0000256" key="3">
    <source>
        <dbReference type="ARBA" id="ARBA00022679"/>
    </source>
</evidence>
<feature type="domain" description="Ketosynthase family 3 (KS3)" evidence="6">
    <location>
        <begin position="9"/>
        <end position="436"/>
    </location>
</feature>
<keyword evidence="1" id="KW-0596">Phosphopantetheine</keyword>
<dbReference type="InterPro" id="IPR036736">
    <property type="entry name" value="ACP-like_sf"/>
</dbReference>
<keyword evidence="8" id="KW-1185">Reference proteome</keyword>
<dbReference type="SUPFAM" id="SSF55048">
    <property type="entry name" value="Probable ACP-binding domain of malonyl-CoA ACP transacylase"/>
    <property type="match status" value="1"/>
</dbReference>
<evidence type="ECO:0000313" key="7">
    <source>
        <dbReference type="EMBL" id="MCY1079353.1"/>
    </source>
</evidence>
<dbReference type="EMBL" id="JAPNKA010000001">
    <property type="protein sequence ID" value="MCY1079353.1"/>
    <property type="molecule type" value="Genomic_DNA"/>
</dbReference>
<dbReference type="Gene3D" id="1.10.1200.10">
    <property type="entry name" value="ACP-like"/>
    <property type="match status" value="1"/>
</dbReference>
<dbReference type="InterPro" id="IPR014043">
    <property type="entry name" value="Acyl_transferase_dom"/>
</dbReference>
<name>A0ABT4ACF5_9BACT</name>
<dbReference type="InterPro" id="IPR009081">
    <property type="entry name" value="PP-bd_ACP"/>
</dbReference>
<feature type="region of interest" description="Disordered" evidence="4">
    <location>
        <begin position="880"/>
        <end position="901"/>
    </location>
</feature>
<dbReference type="InterPro" id="IPR020806">
    <property type="entry name" value="PKS_PP-bd"/>
</dbReference>
<evidence type="ECO:0000256" key="2">
    <source>
        <dbReference type="ARBA" id="ARBA00022553"/>
    </source>
</evidence>
<dbReference type="InterPro" id="IPR014030">
    <property type="entry name" value="Ketoacyl_synth_N"/>
</dbReference>
<dbReference type="Pfam" id="PF22621">
    <property type="entry name" value="CurL-like_PKS_C"/>
    <property type="match status" value="1"/>
</dbReference>
<dbReference type="SMART" id="SM00827">
    <property type="entry name" value="PKS_AT"/>
    <property type="match status" value="1"/>
</dbReference>
<dbReference type="Pfam" id="PF02801">
    <property type="entry name" value="Ketoacyl-synt_C"/>
    <property type="match status" value="1"/>
</dbReference>
<dbReference type="PROSITE" id="PS52004">
    <property type="entry name" value="KS3_2"/>
    <property type="match status" value="1"/>
</dbReference>
<dbReference type="Proteomes" id="UP001207654">
    <property type="component" value="Unassembled WGS sequence"/>
</dbReference>
<dbReference type="PROSITE" id="PS00012">
    <property type="entry name" value="PHOSPHOPANTETHEINE"/>
    <property type="match status" value="1"/>
</dbReference>
<dbReference type="SUPFAM" id="SSF51735">
    <property type="entry name" value="NAD(P)-binding Rossmann-fold domains"/>
    <property type="match status" value="2"/>
</dbReference>
<dbReference type="SMART" id="SM00822">
    <property type="entry name" value="PKS_KR"/>
    <property type="match status" value="1"/>
</dbReference>
<dbReference type="CDD" id="cd08953">
    <property type="entry name" value="KR_2_SDR_x"/>
    <property type="match status" value="1"/>
</dbReference>
<dbReference type="InterPro" id="IPR006162">
    <property type="entry name" value="Ppantetheine_attach_site"/>
</dbReference>
<dbReference type="Pfam" id="PF00550">
    <property type="entry name" value="PP-binding"/>
    <property type="match status" value="1"/>
</dbReference>
<evidence type="ECO:0000259" key="6">
    <source>
        <dbReference type="PROSITE" id="PS52004"/>
    </source>
</evidence>
<feature type="domain" description="Carrier" evidence="5">
    <location>
        <begin position="1440"/>
        <end position="1515"/>
    </location>
</feature>
<dbReference type="Gene3D" id="3.40.50.720">
    <property type="entry name" value="NAD(P)-binding Rossmann-like Domain"/>
    <property type="match status" value="1"/>
</dbReference>
<dbReference type="SMART" id="SM00823">
    <property type="entry name" value="PKS_PP"/>
    <property type="match status" value="1"/>
</dbReference>
<dbReference type="InterPro" id="IPR016039">
    <property type="entry name" value="Thiolase-like"/>
</dbReference>
<dbReference type="Pfam" id="PF00698">
    <property type="entry name" value="Acyl_transf_1"/>
    <property type="match status" value="1"/>
</dbReference>
<dbReference type="CDD" id="cd00833">
    <property type="entry name" value="PKS"/>
    <property type="match status" value="1"/>
</dbReference>
<accession>A0ABT4ACF5</accession>
<dbReference type="RefSeq" id="WP_267538079.1">
    <property type="nucleotide sequence ID" value="NZ_JAPNKA010000001.1"/>
</dbReference>
<organism evidence="7 8">
    <name type="scientific">Archangium lansingense</name>
    <dbReference type="NCBI Taxonomy" id="2995310"/>
    <lineage>
        <taxon>Bacteria</taxon>
        <taxon>Pseudomonadati</taxon>
        <taxon>Myxococcota</taxon>
        <taxon>Myxococcia</taxon>
        <taxon>Myxococcales</taxon>
        <taxon>Cystobacterineae</taxon>
        <taxon>Archangiaceae</taxon>
        <taxon>Archangium</taxon>
    </lineage>
</organism>
<evidence type="ECO:0000256" key="1">
    <source>
        <dbReference type="ARBA" id="ARBA00022450"/>
    </source>
</evidence>
<dbReference type="InterPro" id="IPR016036">
    <property type="entry name" value="Malonyl_transacylase_ACP-bd"/>
</dbReference>
<sequence length="1554" mass="168018">MTTETTPELEGIAIVGLAAHVPGSRTIAEFWKNLRDGVESISFFSDEELISTGIDPSLVRAPNYIKACGILGDTDQFDAAFFGLNPREAALMDPQHRVFLQCAWEALETAGYSPDRQPGRTGVFGGMSMNTYLLTNVYPHLSHVASVESLQASIGNDKDALTTEVAYRLNLKGPAVTIQSSSSTSLTAIHYACQSLLNYECDMALAGGVSIHFPEKQGYLYYEGGTTAPDGHCRPYDAKGQGFVSGHGAGVVALRRLADAVASGDTIYAVVKATAVNNDGSQKVSYMAPSVEGQAEVVSLAQAIAGVEPDSIGYIEGHGTATLMGDPIEIAGLTQAFRAGTDKKGFCAIGSVKSNIGHLDSAAGAVGLIKAALVLHHKQIPATLHFESPNPAIDFANSPFYVNAKLSDWPEGETPRRAGVTSLGMGGTNAHAILEETPELPATDKPRRPSQVLMISARSDASLEAATDRLVSHLRANPDLSLADVAYTLQVGRKRFGRRRTLVANSLSDALEALSSRDPARVFTGGQETEGRPVMFMFSGQGAQYVDMGRHLYESEPVFRDEVDACSKKLEKHLGFDLRTVLYPPEAGREAATERLKQTAITQPALFVIEYALAKLWMSWGLKPQAMIGHSIGEYVAACLAGVFTLEDALALVAARGRLMQQMPAGSMLAIPMAEAQVLPLLGTELSLAAVNSPETCVVAGPPPAIDALADKFTAQAIATTRLHTSHAFHSSMMDPILDAFREQVRRVSRQVPQLPYLSNVTGKWITAEEATSPDYWARHLRQAVRFADGLNELLKEKDAIFLEVGPGQTLTTLARQHPAKAAQHVVLNSLRHPREQKNDLDFLLNTLGRLWLAGIEPDWDAFYGDEKRRRIPLPTSPFERQRHWVDPPKDHAHGKSKGAAADKKQEVSRWFYLPSWQRALPPSAAWSEQKACWWLLLPESHGNGLGASLTRRLAEAGQQAIIVTPGTHLAQLGERHWSINPREAADFASLLQQLSAQGLGPDRILHLWSAVPEGTFGAQGASFDKAQEQGFHSLLFLAQALGRQEAKPVSLTVVTHRMQALGDELPNPERATVLGPVRVIPQEYPHLSCKSVDVSLPAPGSWQEAHLTEQLLAEGAEDSRSQNVIAYRGQQRQVQVFEAVPAREPGYVPLRDKGVYLLLGGFGTIGYSHAEVLAKRAQARLVLVGRSALPERSTWDSWLASHDEKDPIGQRIRKVRALEALGAEVLVASADVADRAQLRAVVEQTLSRFGELHGVVFAAGTVDASLFRSVADATPADARFLFQSRALGLYALEEMLRGRTLDFCMLASSLAAVLGGVGRASYSAAMSFMDAFALRQTQESPVPWMSVGWDAWAADSGPNPFGALSISASEGTEAFTHLLSMGAVAQVAVSTSNLLARFEQTARPEPQKAADAHKTQHVVPDAQSQQAAPRPAMQNAYVAPRDDLEESVAKLWESMLGITQVGIHDNFFELGGNSLVGIKLIARVRDQFGIQIPAVTLYEGPTVEALAKLLKAASGGSEDGAEDESSESDSRSRGERRRARRQRRGSDDSATEE</sequence>
<evidence type="ECO:0000313" key="8">
    <source>
        <dbReference type="Proteomes" id="UP001207654"/>
    </source>
</evidence>
<dbReference type="Pfam" id="PF21394">
    <property type="entry name" value="Beta-ketacyl_N"/>
    <property type="match status" value="1"/>
</dbReference>
<comment type="caution">
    <text evidence="7">The sequence shown here is derived from an EMBL/GenBank/DDBJ whole genome shotgun (WGS) entry which is preliminary data.</text>
</comment>
<feature type="compositionally biased region" description="Basic residues" evidence="4">
    <location>
        <begin position="1535"/>
        <end position="1544"/>
    </location>
</feature>
<dbReference type="InterPro" id="IPR049490">
    <property type="entry name" value="C883_1060-like_KR_N"/>
</dbReference>
<evidence type="ECO:0000256" key="4">
    <source>
        <dbReference type="SAM" id="MobiDB-lite"/>
    </source>
</evidence>
<dbReference type="PANTHER" id="PTHR43775:SF51">
    <property type="entry name" value="INACTIVE PHENOLPHTHIOCEROL SYNTHESIS POLYKETIDE SYNTHASE TYPE I PKS1-RELATED"/>
    <property type="match status" value="1"/>
</dbReference>
<reference evidence="7 8" key="1">
    <citation type="submission" date="2022-11" db="EMBL/GenBank/DDBJ databases">
        <title>Minimal conservation of predation-associated metabolite biosynthetic gene clusters underscores biosynthetic potential of Myxococcota including descriptions for ten novel species: Archangium lansinium sp. nov., Myxococcus landrumus sp. nov., Nannocystis bai.</title>
        <authorList>
            <person name="Ahearne A."/>
            <person name="Stevens C."/>
            <person name="Phillips K."/>
        </authorList>
    </citation>
    <scope>NUCLEOTIDE SEQUENCE [LARGE SCALE GENOMIC DNA]</scope>
    <source>
        <strain evidence="7 8">MIWBW</strain>
    </source>
</reference>
<dbReference type="PANTHER" id="PTHR43775">
    <property type="entry name" value="FATTY ACID SYNTHASE"/>
    <property type="match status" value="1"/>
</dbReference>
<dbReference type="InterPro" id="IPR001227">
    <property type="entry name" value="Ac_transferase_dom_sf"/>
</dbReference>
<dbReference type="Pfam" id="PF00109">
    <property type="entry name" value="ketoacyl-synt"/>
    <property type="match status" value="1"/>
</dbReference>
<gene>
    <name evidence="7" type="ORF">OV287_33325</name>
</gene>
<dbReference type="Gene3D" id="3.40.366.10">
    <property type="entry name" value="Malonyl-Coenzyme A Acyl Carrier Protein, domain 2"/>
    <property type="match status" value="1"/>
</dbReference>
<dbReference type="Gene3D" id="3.40.47.10">
    <property type="match status" value="1"/>
</dbReference>
<feature type="region of interest" description="Disordered" evidence="4">
    <location>
        <begin position="1513"/>
        <end position="1554"/>
    </location>
</feature>
<feature type="compositionally biased region" description="Basic and acidic residues" evidence="4">
    <location>
        <begin position="880"/>
        <end position="894"/>
    </location>
</feature>
<protein>
    <submittedName>
        <fullName evidence="7">SDR family oxidoreductase</fullName>
    </submittedName>
</protein>
<dbReference type="InterPro" id="IPR050091">
    <property type="entry name" value="PKS_NRPS_Biosynth_Enz"/>
</dbReference>
<keyword evidence="3" id="KW-0808">Transferase</keyword>
<dbReference type="InterPro" id="IPR013968">
    <property type="entry name" value="PKS_KR"/>
</dbReference>
<dbReference type="SUPFAM" id="SSF47336">
    <property type="entry name" value="ACP-like"/>
    <property type="match status" value="1"/>
</dbReference>
<dbReference type="SMART" id="SM00825">
    <property type="entry name" value="PKS_KS"/>
    <property type="match status" value="1"/>
</dbReference>
<dbReference type="Gene3D" id="3.30.70.3290">
    <property type="match status" value="1"/>
</dbReference>
<dbReference type="PROSITE" id="PS50075">
    <property type="entry name" value="CARRIER"/>
    <property type="match status" value="1"/>
</dbReference>
<dbReference type="Gene3D" id="3.30.70.250">
    <property type="entry name" value="Malonyl-CoA ACP transacylase, ACP-binding"/>
    <property type="match status" value="1"/>
</dbReference>
<dbReference type="SMART" id="SM01294">
    <property type="entry name" value="PKS_PP_betabranch"/>
    <property type="match status" value="1"/>
</dbReference>
<dbReference type="SUPFAM" id="SSF53901">
    <property type="entry name" value="Thiolase-like"/>
    <property type="match status" value="1"/>
</dbReference>
<dbReference type="Pfam" id="PF08659">
    <property type="entry name" value="KR"/>
    <property type="match status" value="1"/>
</dbReference>
<dbReference type="InterPro" id="IPR036291">
    <property type="entry name" value="NAD(P)-bd_dom_sf"/>
</dbReference>
<dbReference type="InterPro" id="IPR014031">
    <property type="entry name" value="Ketoacyl_synth_C"/>
</dbReference>
<dbReference type="InterPro" id="IPR020841">
    <property type="entry name" value="PKS_Beta-ketoAc_synthase_dom"/>
</dbReference>